<keyword evidence="4 7" id="KW-0812">Transmembrane</keyword>
<dbReference type="AlphaFoldDB" id="A0A9D3AZK7"/>
<evidence type="ECO:0000256" key="4">
    <source>
        <dbReference type="ARBA" id="ARBA00022692"/>
    </source>
</evidence>
<evidence type="ECO:0000256" key="2">
    <source>
        <dbReference type="ARBA" id="ARBA00006464"/>
    </source>
</evidence>
<protein>
    <submittedName>
        <fullName evidence="9">Undecaprenyl phosphate N,N'-diacetylbacillosamine 1-phosphate transferase</fullName>
        <ecNumber evidence="9">2.7.8.36</ecNumber>
    </submittedName>
</protein>
<keyword evidence="6 7" id="KW-0472">Membrane</keyword>
<comment type="caution">
    <text evidence="9">The sequence shown here is derived from an EMBL/GenBank/DDBJ whole genome shotgun (WGS) entry which is preliminary data.</text>
</comment>
<dbReference type="RefSeq" id="WP_161821099.1">
    <property type="nucleotide sequence ID" value="NZ_LSRS01000002.1"/>
</dbReference>
<evidence type="ECO:0000256" key="7">
    <source>
        <dbReference type="SAM" id="Phobius"/>
    </source>
</evidence>
<evidence type="ECO:0000259" key="8">
    <source>
        <dbReference type="Pfam" id="PF02397"/>
    </source>
</evidence>
<evidence type="ECO:0000313" key="10">
    <source>
        <dbReference type="Proteomes" id="UP000798488"/>
    </source>
</evidence>
<reference evidence="9" key="1">
    <citation type="submission" date="2016-02" db="EMBL/GenBank/DDBJ databases">
        <title>Draft Genome Sequence of Sporotomaculum syntrophicum Strain FB, a Syntrophic Benzoate Degrader.</title>
        <authorList>
            <person name="Nobu M.K."/>
            <person name="Narihiro T."/>
            <person name="Qiu Y.-L."/>
            <person name="Ohashi A."/>
            <person name="Liu W.-T."/>
            <person name="Yuji S."/>
        </authorList>
    </citation>
    <scope>NUCLEOTIDE SEQUENCE</scope>
    <source>
        <strain evidence="9">FB</strain>
    </source>
</reference>
<feature type="domain" description="Bacterial sugar transferase" evidence="8">
    <location>
        <begin position="11"/>
        <end position="188"/>
    </location>
</feature>
<evidence type="ECO:0000256" key="5">
    <source>
        <dbReference type="ARBA" id="ARBA00022989"/>
    </source>
</evidence>
<dbReference type="GO" id="GO:0102334">
    <property type="term" value="F:N,N'-diacetylbacilliosaminyl-1-phosphate transferase activity"/>
    <property type="evidence" value="ECO:0007669"/>
    <property type="project" value="UniProtKB-EC"/>
</dbReference>
<dbReference type="Pfam" id="PF02397">
    <property type="entry name" value="Bac_transf"/>
    <property type="match status" value="1"/>
</dbReference>
<organism evidence="9 10">
    <name type="scientific">Sporotomaculum syntrophicum</name>
    <dbReference type="NCBI Taxonomy" id="182264"/>
    <lineage>
        <taxon>Bacteria</taxon>
        <taxon>Bacillati</taxon>
        <taxon>Bacillota</taxon>
        <taxon>Clostridia</taxon>
        <taxon>Eubacteriales</taxon>
        <taxon>Desulfallaceae</taxon>
        <taxon>Sporotomaculum</taxon>
    </lineage>
</organism>
<evidence type="ECO:0000256" key="1">
    <source>
        <dbReference type="ARBA" id="ARBA00004141"/>
    </source>
</evidence>
<dbReference type="InterPro" id="IPR003362">
    <property type="entry name" value="Bact_transf"/>
</dbReference>
<keyword evidence="10" id="KW-1185">Reference proteome</keyword>
<sequence>MAINNTNQALKRIFDVICSLLVLLLFSPIFLVISLIIKITSPDDVFFKQQRLGLNGQVFWMYKFRSMVPNAVNMGAGMFVEKDDPRITAIGRFLRATSLDELPQLFNILRGEMSFVGPRPAPLHHFKIYDERQIKRLSVKPGITGWAQVEGRLALYWPQRIELDLWYIENYSLWLDLKILFKTIFVILLRRGDTAQADRKEKDPFMKL</sequence>
<name>A0A9D3AZK7_9FIRM</name>
<evidence type="ECO:0000313" key="9">
    <source>
        <dbReference type="EMBL" id="KAF1085948.1"/>
    </source>
</evidence>
<dbReference type="PANTHER" id="PTHR30576:SF0">
    <property type="entry name" value="UNDECAPRENYL-PHOSPHATE N-ACETYLGALACTOSAMINYL 1-PHOSPHATE TRANSFERASE-RELATED"/>
    <property type="match status" value="1"/>
</dbReference>
<dbReference type="GO" id="GO:0016020">
    <property type="term" value="C:membrane"/>
    <property type="evidence" value="ECO:0007669"/>
    <property type="project" value="UniProtKB-SubCell"/>
</dbReference>
<keyword evidence="3 9" id="KW-0808">Transferase</keyword>
<comment type="similarity">
    <text evidence="2">Belongs to the bacterial sugar transferase family.</text>
</comment>
<dbReference type="OrthoDB" id="9808602at2"/>
<evidence type="ECO:0000256" key="6">
    <source>
        <dbReference type="ARBA" id="ARBA00023136"/>
    </source>
</evidence>
<comment type="subcellular location">
    <subcellularLocation>
        <location evidence="1">Membrane</location>
        <topology evidence="1">Multi-pass membrane protein</topology>
    </subcellularLocation>
</comment>
<accession>A0A9D3AZK7</accession>
<feature type="transmembrane region" description="Helical" evidence="7">
    <location>
        <begin position="12"/>
        <end position="37"/>
    </location>
</feature>
<dbReference type="EMBL" id="LSRS01000002">
    <property type="protein sequence ID" value="KAF1085948.1"/>
    <property type="molecule type" value="Genomic_DNA"/>
</dbReference>
<gene>
    <name evidence="9" type="primary">pglC_1</name>
    <name evidence="9" type="ORF">SPSYN_00685</name>
</gene>
<dbReference type="InterPro" id="IPR017475">
    <property type="entry name" value="EPS_sugar_tfrase"/>
</dbReference>
<evidence type="ECO:0000256" key="3">
    <source>
        <dbReference type="ARBA" id="ARBA00022679"/>
    </source>
</evidence>
<dbReference type="NCBIfam" id="TIGR03025">
    <property type="entry name" value="EPS_sugtrans"/>
    <property type="match status" value="1"/>
</dbReference>
<dbReference type="EC" id="2.7.8.36" evidence="9"/>
<dbReference type="Proteomes" id="UP000798488">
    <property type="component" value="Unassembled WGS sequence"/>
</dbReference>
<keyword evidence="5 7" id="KW-1133">Transmembrane helix</keyword>
<dbReference type="PANTHER" id="PTHR30576">
    <property type="entry name" value="COLANIC BIOSYNTHESIS UDP-GLUCOSE LIPID CARRIER TRANSFERASE"/>
    <property type="match status" value="1"/>
</dbReference>
<proteinExistence type="inferred from homology"/>